<dbReference type="STRING" id="984262.SGRA_3351"/>
<feature type="compositionally biased region" description="Basic residues" evidence="1">
    <location>
        <begin position="83"/>
        <end position="92"/>
    </location>
</feature>
<reference evidence="2 3" key="1">
    <citation type="journal article" date="2012" name="Stand. Genomic Sci.">
        <title>Complete genome sequencing and analysis of Saprospira grandis str. Lewin, a predatory marine bacterium.</title>
        <authorList>
            <person name="Saw J.H."/>
            <person name="Yuryev A."/>
            <person name="Kanbe M."/>
            <person name="Hou S."/>
            <person name="Young A.G."/>
            <person name="Aizawa S."/>
            <person name="Alam M."/>
        </authorList>
    </citation>
    <scope>NUCLEOTIDE SEQUENCE [LARGE SCALE GENOMIC DNA]</scope>
    <source>
        <strain evidence="2 3">Lewin</strain>
    </source>
</reference>
<dbReference type="EMBL" id="CP002831">
    <property type="protein sequence ID" value="AFC26078.1"/>
    <property type="molecule type" value="Genomic_DNA"/>
</dbReference>
<proteinExistence type="predicted"/>
<evidence type="ECO:0000256" key="1">
    <source>
        <dbReference type="SAM" id="MobiDB-lite"/>
    </source>
</evidence>
<name>H6L142_SAPGL</name>
<feature type="region of interest" description="Disordered" evidence="1">
    <location>
        <begin position="72"/>
        <end position="92"/>
    </location>
</feature>
<dbReference type="Proteomes" id="UP000007519">
    <property type="component" value="Chromosome"/>
</dbReference>
<sequence length="92" mass="9900">MASFWGLRLATLLGGYSLWSSNCGLKALLSFRGSLLFWGLRLATLLGATFRGSLFARPFASKLARSGLRPPLHIARPAGASRPVRRRSGASP</sequence>
<gene>
    <name evidence="2" type="ordered locus">SGRA_3351</name>
</gene>
<dbReference type="HOGENOM" id="CLU_2411504_0_0_10"/>
<dbReference type="KEGG" id="sgn:SGRA_3351"/>
<protein>
    <submittedName>
        <fullName evidence="2">Uncharacterized protein</fullName>
    </submittedName>
</protein>
<organism evidence="2 3">
    <name type="scientific">Saprospira grandis (strain Lewin)</name>
    <dbReference type="NCBI Taxonomy" id="984262"/>
    <lineage>
        <taxon>Bacteria</taxon>
        <taxon>Pseudomonadati</taxon>
        <taxon>Bacteroidota</taxon>
        <taxon>Saprospiria</taxon>
        <taxon>Saprospirales</taxon>
        <taxon>Saprospiraceae</taxon>
        <taxon>Saprospira</taxon>
    </lineage>
</organism>
<evidence type="ECO:0000313" key="2">
    <source>
        <dbReference type="EMBL" id="AFC26078.1"/>
    </source>
</evidence>
<keyword evidence="3" id="KW-1185">Reference proteome</keyword>
<accession>H6L142</accession>
<evidence type="ECO:0000313" key="3">
    <source>
        <dbReference type="Proteomes" id="UP000007519"/>
    </source>
</evidence>
<dbReference type="AlphaFoldDB" id="H6L142"/>